<dbReference type="CDD" id="cd18722">
    <property type="entry name" value="PIN_NicB-like"/>
    <property type="match status" value="1"/>
</dbReference>
<dbReference type="EMBL" id="CP065315">
    <property type="protein sequence ID" value="QQR07012.1"/>
    <property type="molecule type" value="Genomic_DNA"/>
</dbReference>
<feature type="domain" description="NYN" evidence="1">
    <location>
        <begin position="133"/>
        <end position="187"/>
    </location>
</feature>
<dbReference type="RefSeq" id="WP_065534070.1">
    <property type="nucleotide sequence ID" value="NZ_CP015406.2"/>
</dbReference>
<organism evidence="2 3">
    <name type="scientific">Flavonifractor plautii</name>
    <name type="common">Fusobacterium plautii</name>
    <dbReference type="NCBI Taxonomy" id="292800"/>
    <lineage>
        <taxon>Bacteria</taxon>
        <taxon>Bacillati</taxon>
        <taxon>Bacillota</taxon>
        <taxon>Clostridia</taxon>
        <taxon>Eubacteriales</taxon>
        <taxon>Oscillospiraceae</taxon>
        <taxon>Flavonifractor</taxon>
    </lineage>
</organism>
<dbReference type="Gene3D" id="3.40.50.1010">
    <property type="entry name" value="5'-nuclease"/>
    <property type="match status" value="1"/>
</dbReference>
<name>A0AAX1KM21_FLAPL</name>
<accession>A0AAX1KM21</accession>
<dbReference type="Pfam" id="PF01936">
    <property type="entry name" value="NYN"/>
    <property type="match status" value="1"/>
</dbReference>
<gene>
    <name evidence="2" type="ORF">I5Q84_05885</name>
</gene>
<dbReference type="InterPro" id="IPR021139">
    <property type="entry name" value="NYN"/>
</dbReference>
<dbReference type="KEGG" id="fpla:A4U99_03680"/>
<evidence type="ECO:0000259" key="1">
    <source>
        <dbReference type="Pfam" id="PF01936"/>
    </source>
</evidence>
<dbReference type="GO" id="GO:0004540">
    <property type="term" value="F:RNA nuclease activity"/>
    <property type="evidence" value="ECO:0007669"/>
    <property type="project" value="InterPro"/>
</dbReference>
<sequence>MSKTAILVDGGFYRKRAKSLWGEHSARDTANGLITYVYRHLRERSIIHDLYRIFYYDCPPVSKQMYHPLFKKTVNLGATSEYAWMCEFLDCLKEKRKVALRLGVLDDNNSVYTLTYDSVKKLCAGSLSITDLSAHNFDLTIRQKGVDMKIGMDIASLSYKHQVDQIVLIAGDSDFVPAAKLARREGLDFVLDPLEMDIGHDKALFEHIDGKRSCGNPYGKEKSGAFDQYKV</sequence>
<proteinExistence type="predicted"/>
<reference evidence="2 3" key="1">
    <citation type="submission" date="2020-11" db="EMBL/GenBank/DDBJ databases">
        <title>Closed and high quality bacterial genomes of the OMM12 community.</title>
        <authorList>
            <person name="Marbouty M."/>
            <person name="Lamy-Besnier Q."/>
            <person name="Debarbieux L."/>
            <person name="Koszul R."/>
        </authorList>
    </citation>
    <scope>NUCLEOTIDE SEQUENCE [LARGE SCALE GENOMIC DNA]</scope>
    <source>
        <strain evidence="2 3">YL31</strain>
    </source>
</reference>
<dbReference type="AlphaFoldDB" id="A0AAX1KM21"/>
<protein>
    <submittedName>
        <fullName evidence="2">NYN domain-containing protein</fullName>
    </submittedName>
</protein>
<evidence type="ECO:0000313" key="2">
    <source>
        <dbReference type="EMBL" id="QQR07012.1"/>
    </source>
</evidence>
<evidence type="ECO:0000313" key="3">
    <source>
        <dbReference type="Proteomes" id="UP000595792"/>
    </source>
</evidence>
<dbReference type="Proteomes" id="UP000595792">
    <property type="component" value="Chromosome"/>
</dbReference>